<protein>
    <submittedName>
        <fullName evidence="2">Uncharacterized protein</fullName>
    </submittedName>
</protein>
<organism evidence="2 3">
    <name type="scientific">Paractinoplanes pyxinae</name>
    <dbReference type="NCBI Taxonomy" id="2997416"/>
    <lineage>
        <taxon>Bacteria</taxon>
        <taxon>Bacillati</taxon>
        <taxon>Actinomycetota</taxon>
        <taxon>Actinomycetes</taxon>
        <taxon>Micromonosporales</taxon>
        <taxon>Micromonosporaceae</taxon>
        <taxon>Paractinoplanes</taxon>
    </lineage>
</organism>
<proteinExistence type="predicted"/>
<keyword evidence="3" id="KW-1185">Reference proteome</keyword>
<feature type="transmembrane region" description="Helical" evidence="1">
    <location>
        <begin position="58"/>
        <end position="77"/>
    </location>
</feature>
<accession>A0ABT4B6C9</accession>
<keyword evidence="1" id="KW-0472">Membrane</keyword>
<keyword evidence="1" id="KW-1133">Transmembrane helix</keyword>
<feature type="transmembrane region" description="Helical" evidence="1">
    <location>
        <begin position="30"/>
        <end position="51"/>
    </location>
</feature>
<keyword evidence="1" id="KW-0812">Transmembrane</keyword>
<comment type="caution">
    <text evidence="2">The sequence shown here is derived from an EMBL/GenBank/DDBJ whole genome shotgun (WGS) entry which is preliminary data.</text>
</comment>
<feature type="transmembrane region" description="Helical" evidence="1">
    <location>
        <begin position="83"/>
        <end position="104"/>
    </location>
</feature>
<dbReference type="RefSeq" id="WP_267566436.1">
    <property type="nucleotide sequence ID" value="NZ_JAPNTZ010000010.1"/>
</dbReference>
<evidence type="ECO:0000313" key="2">
    <source>
        <dbReference type="EMBL" id="MCY1142052.1"/>
    </source>
</evidence>
<name>A0ABT4B6C9_9ACTN</name>
<evidence type="ECO:0000313" key="3">
    <source>
        <dbReference type="Proteomes" id="UP001151002"/>
    </source>
</evidence>
<dbReference type="EMBL" id="JAPNTZ010000010">
    <property type="protein sequence ID" value="MCY1142052.1"/>
    <property type="molecule type" value="Genomic_DNA"/>
</dbReference>
<evidence type="ECO:0000256" key="1">
    <source>
        <dbReference type="SAM" id="Phobius"/>
    </source>
</evidence>
<gene>
    <name evidence="2" type="ORF">OWR29_29005</name>
</gene>
<sequence length="119" mass="12194">MYRTGLVILTLLALLDIVSSVPAGGNRPPVGVIIVGFVLGLISLAAAVPAWRGNRRAAYVLVGSRALSALLGIGAFFDDRAPGWVLVGVTVAIVVTAAAIAMMLPSLRAGRAEAARPAY</sequence>
<dbReference type="Proteomes" id="UP001151002">
    <property type="component" value="Unassembled WGS sequence"/>
</dbReference>
<reference evidence="2" key="1">
    <citation type="submission" date="2022-11" db="EMBL/GenBank/DDBJ databases">
        <authorList>
            <person name="Somphong A."/>
            <person name="Phongsopitanun W."/>
        </authorList>
    </citation>
    <scope>NUCLEOTIDE SEQUENCE</scope>
    <source>
        <strain evidence="2">Pm04-4</strain>
    </source>
</reference>